<feature type="region of interest" description="Disordered" evidence="1">
    <location>
        <begin position="1"/>
        <end position="23"/>
    </location>
</feature>
<dbReference type="AlphaFoldDB" id="A0AAV5S0A5"/>
<evidence type="ECO:0000256" key="1">
    <source>
        <dbReference type="SAM" id="MobiDB-lite"/>
    </source>
</evidence>
<name>A0AAV5S0A5_MAUHU</name>
<evidence type="ECO:0000313" key="3">
    <source>
        <dbReference type="Proteomes" id="UP001377567"/>
    </source>
</evidence>
<proteinExistence type="predicted"/>
<feature type="compositionally biased region" description="Basic and acidic residues" evidence="1">
    <location>
        <begin position="102"/>
        <end position="126"/>
    </location>
</feature>
<evidence type="ECO:0000313" key="2">
    <source>
        <dbReference type="EMBL" id="GMM57153.1"/>
    </source>
</evidence>
<gene>
    <name evidence="2" type="ORF">DAKH74_037690</name>
</gene>
<accession>A0AAV5S0A5</accession>
<organism evidence="2 3">
    <name type="scientific">Maudiozyma humilis</name>
    <name type="common">Sour dough yeast</name>
    <name type="synonym">Kazachstania humilis</name>
    <dbReference type="NCBI Taxonomy" id="51915"/>
    <lineage>
        <taxon>Eukaryota</taxon>
        <taxon>Fungi</taxon>
        <taxon>Dikarya</taxon>
        <taxon>Ascomycota</taxon>
        <taxon>Saccharomycotina</taxon>
        <taxon>Saccharomycetes</taxon>
        <taxon>Saccharomycetales</taxon>
        <taxon>Saccharomycetaceae</taxon>
        <taxon>Maudiozyma</taxon>
    </lineage>
</organism>
<comment type="caution">
    <text evidence="2">The sequence shown here is derived from an EMBL/GenBank/DDBJ whole genome shotgun (WGS) entry which is preliminary data.</text>
</comment>
<dbReference type="Proteomes" id="UP001377567">
    <property type="component" value="Unassembled WGS sequence"/>
</dbReference>
<keyword evidence="3" id="KW-1185">Reference proteome</keyword>
<reference evidence="2 3" key="1">
    <citation type="journal article" date="2023" name="Elife">
        <title>Identification of key yeast species and microbe-microbe interactions impacting larval growth of Drosophila in the wild.</title>
        <authorList>
            <person name="Mure A."/>
            <person name="Sugiura Y."/>
            <person name="Maeda R."/>
            <person name="Honda K."/>
            <person name="Sakurai N."/>
            <person name="Takahashi Y."/>
            <person name="Watada M."/>
            <person name="Katoh T."/>
            <person name="Gotoh A."/>
            <person name="Gotoh Y."/>
            <person name="Taniguchi I."/>
            <person name="Nakamura K."/>
            <person name="Hayashi T."/>
            <person name="Katayama T."/>
            <person name="Uemura T."/>
            <person name="Hattori Y."/>
        </authorList>
    </citation>
    <scope>NUCLEOTIDE SEQUENCE [LARGE SCALE GENOMIC DNA]</scope>
    <source>
        <strain evidence="2 3">KH-74</strain>
    </source>
</reference>
<feature type="region of interest" description="Disordered" evidence="1">
    <location>
        <begin position="97"/>
        <end position="126"/>
    </location>
</feature>
<dbReference type="EMBL" id="BTGD01000011">
    <property type="protein sequence ID" value="GMM57153.1"/>
    <property type="molecule type" value="Genomic_DNA"/>
</dbReference>
<protein>
    <submittedName>
        <fullName evidence="2">Uncharacterized protein</fullName>
    </submittedName>
</protein>
<sequence>MVTESGPEVVEGNATGKAGTQNGNVLKHIADEFRVWNRKGEEKVDNSCIKLSGGYPLAKKMATADDADKLNSSNFPEFCSRVLFGCVSLRPFRDMEEESMEDEKYGSREDEGSYRKRRKKDDTGKF</sequence>